<evidence type="ECO:0008006" key="4">
    <source>
        <dbReference type="Google" id="ProtNLM"/>
    </source>
</evidence>
<accession>F2JI34</accession>
<feature type="transmembrane region" description="Helical" evidence="1">
    <location>
        <begin position="21"/>
        <end position="47"/>
    </location>
</feature>
<feature type="transmembrane region" description="Helical" evidence="1">
    <location>
        <begin position="153"/>
        <end position="181"/>
    </location>
</feature>
<dbReference type="EMBL" id="CP002582">
    <property type="protein sequence ID" value="ADZ83062.1"/>
    <property type="molecule type" value="Genomic_DNA"/>
</dbReference>
<dbReference type="PANTHER" id="PTHR36832">
    <property type="entry name" value="SLR1174 PROTEIN-RELATED"/>
    <property type="match status" value="1"/>
</dbReference>
<evidence type="ECO:0000256" key="1">
    <source>
        <dbReference type="SAM" id="Phobius"/>
    </source>
</evidence>
<protein>
    <recommendedName>
        <fullName evidence="4">ABC-2 type transporter</fullName>
    </recommendedName>
</protein>
<feature type="transmembrane region" description="Helical" evidence="1">
    <location>
        <begin position="112"/>
        <end position="141"/>
    </location>
</feature>
<feature type="transmembrane region" description="Helical" evidence="1">
    <location>
        <begin position="241"/>
        <end position="263"/>
    </location>
</feature>
<reference evidence="2 3" key="1">
    <citation type="journal article" date="2011" name="J. Bacteriol.">
        <title>Complete genome sequence of the cellulose-degrading bacterium Cellulosilyticum lentocellum.</title>
        <authorList>
            <consortium name="US DOE Joint Genome Institute"/>
            <person name="Miller D.A."/>
            <person name="Suen G."/>
            <person name="Bruce D."/>
            <person name="Copeland A."/>
            <person name="Cheng J.F."/>
            <person name="Detter C."/>
            <person name="Goodwin L.A."/>
            <person name="Han C.S."/>
            <person name="Hauser L.J."/>
            <person name="Land M.L."/>
            <person name="Lapidus A."/>
            <person name="Lucas S."/>
            <person name="Meincke L."/>
            <person name="Pitluck S."/>
            <person name="Tapia R."/>
            <person name="Teshima H."/>
            <person name="Woyke T."/>
            <person name="Fox B.G."/>
            <person name="Angert E.R."/>
            <person name="Currie C.R."/>
        </authorList>
    </citation>
    <scope>NUCLEOTIDE SEQUENCE [LARGE SCALE GENOMIC DNA]</scope>
    <source>
        <strain evidence="3">ATCC 49066 / DSM 5427 / NCIMB 11756 / RHM5</strain>
    </source>
</reference>
<dbReference type="AlphaFoldDB" id="F2JI34"/>
<feature type="transmembrane region" description="Helical" evidence="1">
    <location>
        <begin position="193"/>
        <end position="212"/>
    </location>
</feature>
<evidence type="ECO:0000313" key="2">
    <source>
        <dbReference type="EMBL" id="ADZ83062.1"/>
    </source>
</evidence>
<keyword evidence="1" id="KW-0472">Membrane</keyword>
<dbReference type="eggNOG" id="COG4587">
    <property type="taxonomic scope" value="Bacteria"/>
</dbReference>
<organism evidence="2 3">
    <name type="scientific">Cellulosilyticum lentocellum (strain ATCC 49066 / DSM 5427 / NCIMB 11756 / RHM5)</name>
    <name type="common">Clostridium lentocellum</name>
    <dbReference type="NCBI Taxonomy" id="642492"/>
    <lineage>
        <taxon>Bacteria</taxon>
        <taxon>Bacillati</taxon>
        <taxon>Bacillota</taxon>
        <taxon>Clostridia</taxon>
        <taxon>Lachnospirales</taxon>
        <taxon>Cellulosilyticaceae</taxon>
        <taxon>Cellulosilyticum</taxon>
    </lineage>
</organism>
<evidence type="ECO:0000313" key="3">
    <source>
        <dbReference type="Proteomes" id="UP000008467"/>
    </source>
</evidence>
<dbReference type="Pfam" id="PF06182">
    <property type="entry name" value="ABC2_membrane_6"/>
    <property type="match status" value="1"/>
</dbReference>
<proteinExistence type="predicted"/>
<feature type="transmembrane region" description="Helical" evidence="1">
    <location>
        <begin position="67"/>
        <end position="91"/>
    </location>
</feature>
<gene>
    <name evidence="2" type="ordered locus">Clole_1336</name>
</gene>
<keyword evidence="3" id="KW-1185">Reference proteome</keyword>
<keyword evidence="1" id="KW-1133">Transmembrane helix</keyword>
<dbReference type="HOGENOM" id="CLU_084465_2_0_9"/>
<dbReference type="STRING" id="642492.Clole_1336"/>
<dbReference type="RefSeq" id="WP_013656361.1">
    <property type="nucleotide sequence ID" value="NC_015275.1"/>
</dbReference>
<dbReference type="Proteomes" id="UP000008467">
    <property type="component" value="Chromosome"/>
</dbReference>
<keyword evidence="1" id="KW-0812">Transmembrane</keyword>
<dbReference type="PANTHER" id="PTHR36832:SF1">
    <property type="entry name" value="SLR1174 PROTEIN"/>
    <property type="match status" value="1"/>
</dbReference>
<dbReference type="KEGG" id="cle:Clole_1336"/>
<name>F2JI34_CELLD</name>
<sequence>MKKLKHQLRIYIPFMKAKIQTFLAYPISVYLFIFSSFLEVLANYYLWVAVYQNSNQQILGGFTIDEMITYIFMSYVTGSIVRVGIATDIGIDVVEGSIASNLIKPINYKVKLLFESLGGMFSQIVMPAGFVWLGLILVNWVGKGIIPPSLSTIIFYIVSGLMSFLILFFFEFCFGMIAFYTQYVWGMAMIKNALLLFLTGQIIPIVFFPEAVRHVFDYLPFTSMNYTPVMIYLGKLQGSSLYLAMGKQIVWVILLYILSCIVWHKATKRLTVLGG</sequence>
<dbReference type="InterPro" id="IPR010390">
    <property type="entry name" value="ABC-2_transporter-like"/>
</dbReference>